<sequence>MSTSNLIYLLEDEVDLASVFRRALEESGTEVEHFRRLREFRSALKTRRPSLCIIDLGLPDGDGLCLLGEELGSEAIPTIVVSGRTSLNAKLKGLEQGADDYLSKPVEPAELVARVKTVLRRASRQEGHAGMSQETTEQLVAHFGDWTCDFGRFVLTDTEGKPYKLSRAEAELLRIFLDTQGRVITRDYLLQTLFANGEEPFDRSVDVRVSRLRKKLDGGTQRVRHIRTVYGAGYIFTPSVEWLDTKTGS</sequence>
<evidence type="ECO:0000256" key="2">
    <source>
        <dbReference type="ARBA" id="ARBA00023012"/>
    </source>
</evidence>
<feature type="domain" description="Response regulatory" evidence="8">
    <location>
        <begin position="6"/>
        <end position="119"/>
    </location>
</feature>
<dbReference type="GO" id="GO:0000156">
    <property type="term" value="F:phosphorelay response regulator activity"/>
    <property type="evidence" value="ECO:0007669"/>
    <property type="project" value="TreeGrafter"/>
</dbReference>
<gene>
    <name evidence="10" type="ORF">CU102_23480</name>
</gene>
<evidence type="ECO:0000256" key="6">
    <source>
        <dbReference type="PROSITE-ProRule" id="PRU00169"/>
    </source>
</evidence>
<evidence type="ECO:0000259" key="9">
    <source>
        <dbReference type="PROSITE" id="PS51755"/>
    </source>
</evidence>
<keyword evidence="5" id="KW-0804">Transcription</keyword>
<dbReference type="AlphaFoldDB" id="A0A2P7BA86"/>
<dbReference type="InterPro" id="IPR039420">
    <property type="entry name" value="WalR-like"/>
</dbReference>
<dbReference type="OrthoDB" id="9802426at2"/>
<dbReference type="SMART" id="SM00862">
    <property type="entry name" value="Trans_reg_C"/>
    <property type="match status" value="1"/>
</dbReference>
<proteinExistence type="predicted"/>
<dbReference type="GO" id="GO:0000976">
    <property type="term" value="F:transcription cis-regulatory region binding"/>
    <property type="evidence" value="ECO:0007669"/>
    <property type="project" value="TreeGrafter"/>
</dbReference>
<organism evidence="10 11">
    <name type="scientific">Phyllobacterium brassicacearum</name>
    <dbReference type="NCBI Taxonomy" id="314235"/>
    <lineage>
        <taxon>Bacteria</taxon>
        <taxon>Pseudomonadati</taxon>
        <taxon>Pseudomonadota</taxon>
        <taxon>Alphaproteobacteria</taxon>
        <taxon>Hyphomicrobiales</taxon>
        <taxon>Phyllobacteriaceae</taxon>
        <taxon>Phyllobacterium</taxon>
    </lineage>
</organism>
<dbReference type="Pfam" id="PF00072">
    <property type="entry name" value="Response_reg"/>
    <property type="match status" value="1"/>
</dbReference>
<dbReference type="GO" id="GO:0006355">
    <property type="term" value="P:regulation of DNA-templated transcription"/>
    <property type="evidence" value="ECO:0007669"/>
    <property type="project" value="InterPro"/>
</dbReference>
<dbReference type="PANTHER" id="PTHR48111">
    <property type="entry name" value="REGULATOR OF RPOS"/>
    <property type="match status" value="1"/>
</dbReference>
<name>A0A2P7BA86_9HYPH</name>
<dbReference type="Gene3D" id="1.10.10.10">
    <property type="entry name" value="Winged helix-like DNA-binding domain superfamily/Winged helix DNA-binding domain"/>
    <property type="match status" value="1"/>
</dbReference>
<evidence type="ECO:0000256" key="1">
    <source>
        <dbReference type="ARBA" id="ARBA00022553"/>
    </source>
</evidence>
<dbReference type="RefSeq" id="WP_106713513.1">
    <property type="nucleotide sequence ID" value="NZ_PGGO01000024.1"/>
</dbReference>
<accession>A0A2P7BA86</accession>
<dbReference type="SUPFAM" id="SSF52172">
    <property type="entry name" value="CheY-like"/>
    <property type="match status" value="1"/>
</dbReference>
<keyword evidence="11" id="KW-1185">Reference proteome</keyword>
<dbReference type="CDD" id="cd00383">
    <property type="entry name" value="trans_reg_C"/>
    <property type="match status" value="1"/>
</dbReference>
<dbReference type="SUPFAM" id="SSF46894">
    <property type="entry name" value="C-terminal effector domain of the bipartite response regulators"/>
    <property type="match status" value="1"/>
</dbReference>
<dbReference type="PROSITE" id="PS50110">
    <property type="entry name" value="RESPONSE_REGULATORY"/>
    <property type="match status" value="1"/>
</dbReference>
<dbReference type="InterPro" id="IPR001789">
    <property type="entry name" value="Sig_transdc_resp-reg_receiver"/>
</dbReference>
<reference evidence="11" key="1">
    <citation type="submission" date="2017-11" db="EMBL/GenBank/DDBJ databases">
        <authorList>
            <person name="Kuznetsova I."/>
            <person name="Sazanova A."/>
            <person name="Chirak E."/>
            <person name="Safronova V."/>
            <person name="Willems A."/>
        </authorList>
    </citation>
    <scope>NUCLEOTIDE SEQUENCE [LARGE SCALE GENOMIC DNA]</scope>
    <source>
        <strain evidence="11">STM 196</strain>
    </source>
</reference>
<dbReference type="SMART" id="SM00448">
    <property type="entry name" value="REC"/>
    <property type="match status" value="1"/>
</dbReference>
<keyword evidence="3" id="KW-0805">Transcription regulation</keyword>
<evidence type="ECO:0000256" key="7">
    <source>
        <dbReference type="PROSITE-ProRule" id="PRU01091"/>
    </source>
</evidence>
<keyword evidence="4 7" id="KW-0238">DNA-binding</keyword>
<dbReference type="EMBL" id="PGGO01000024">
    <property type="protein sequence ID" value="PSH63384.1"/>
    <property type="molecule type" value="Genomic_DNA"/>
</dbReference>
<dbReference type="PROSITE" id="PS51755">
    <property type="entry name" value="OMPR_PHOB"/>
    <property type="match status" value="1"/>
</dbReference>
<protein>
    <submittedName>
        <fullName evidence="10">DNA-binding response regulator</fullName>
    </submittedName>
</protein>
<keyword evidence="1 6" id="KW-0597">Phosphoprotein</keyword>
<dbReference type="InterPro" id="IPR011006">
    <property type="entry name" value="CheY-like_superfamily"/>
</dbReference>
<evidence type="ECO:0000259" key="8">
    <source>
        <dbReference type="PROSITE" id="PS50110"/>
    </source>
</evidence>
<keyword evidence="2" id="KW-0902">Two-component regulatory system</keyword>
<dbReference type="GO" id="GO:0005829">
    <property type="term" value="C:cytosol"/>
    <property type="evidence" value="ECO:0007669"/>
    <property type="project" value="TreeGrafter"/>
</dbReference>
<evidence type="ECO:0000256" key="3">
    <source>
        <dbReference type="ARBA" id="ARBA00023015"/>
    </source>
</evidence>
<feature type="domain" description="OmpR/PhoB-type" evidence="9">
    <location>
        <begin position="138"/>
        <end position="238"/>
    </location>
</feature>
<dbReference type="Gene3D" id="3.40.50.2300">
    <property type="match status" value="1"/>
</dbReference>
<evidence type="ECO:0000313" key="11">
    <source>
        <dbReference type="Proteomes" id="UP000241444"/>
    </source>
</evidence>
<dbReference type="Gene3D" id="6.10.250.690">
    <property type="match status" value="1"/>
</dbReference>
<evidence type="ECO:0000256" key="5">
    <source>
        <dbReference type="ARBA" id="ARBA00023163"/>
    </source>
</evidence>
<feature type="DNA-binding region" description="OmpR/PhoB-type" evidence="7">
    <location>
        <begin position="138"/>
        <end position="238"/>
    </location>
</feature>
<evidence type="ECO:0000313" key="10">
    <source>
        <dbReference type="EMBL" id="PSH63384.1"/>
    </source>
</evidence>
<dbReference type="InterPro" id="IPR001867">
    <property type="entry name" value="OmpR/PhoB-type_DNA-bd"/>
</dbReference>
<feature type="modified residue" description="4-aspartylphosphate" evidence="6">
    <location>
        <position position="55"/>
    </location>
</feature>
<dbReference type="InterPro" id="IPR036388">
    <property type="entry name" value="WH-like_DNA-bd_sf"/>
</dbReference>
<dbReference type="Pfam" id="PF00486">
    <property type="entry name" value="Trans_reg_C"/>
    <property type="match status" value="1"/>
</dbReference>
<dbReference type="PANTHER" id="PTHR48111:SF4">
    <property type="entry name" value="DNA-BINDING DUAL TRANSCRIPTIONAL REGULATOR OMPR"/>
    <property type="match status" value="1"/>
</dbReference>
<dbReference type="GO" id="GO:0032993">
    <property type="term" value="C:protein-DNA complex"/>
    <property type="evidence" value="ECO:0007669"/>
    <property type="project" value="TreeGrafter"/>
</dbReference>
<dbReference type="InterPro" id="IPR016032">
    <property type="entry name" value="Sig_transdc_resp-reg_C-effctor"/>
</dbReference>
<comment type="caution">
    <text evidence="10">The sequence shown here is derived from an EMBL/GenBank/DDBJ whole genome shotgun (WGS) entry which is preliminary data.</text>
</comment>
<evidence type="ECO:0000256" key="4">
    <source>
        <dbReference type="ARBA" id="ARBA00023125"/>
    </source>
</evidence>
<dbReference type="Proteomes" id="UP000241444">
    <property type="component" value="Unassembled WGS sequence"/>
</dbReference>